<reference evidence="2" key="1">
    <citation type="submission" date="2015-01" db="EMBL/GenBank/DDBJ databases">
        <title>Comparative genome analysis of Bacillus coagulans HM-08, Clostridium butyricum HM-68, Bacillus subtilis HM-66 and Bacillus paralicheniformis BL-09.</title>
        <authorList>
            <person name="Zhang H."/>
        </authorList>
    </citation>
    <scope>NUCLEOTIDE SEQUENCE [LARGE SCALE GENOMIC DNA]</scope>
    <source>
        <strain evidence="2">HM-08</strain>
    </source>
</reference>
<evidence type="ECO:0000313" key="1">
    <source>
        <dbReference type="EMBL" id="AJO22683.1"/>
    </source>
</evidence>
<name>A0AAN0T5C1_HEYCO</name>
<sequence>MEIIFSIPLFDGNRSPPARLQAVYPVVILPSKTVKIN</sequence>
<proteinExistence type="predicted"/>
<protein>
    <submittedName>
        <fullName evidence="1">Uncharacterized protein</fullName>
    </submittedName>
</protein>
<accession>A0AAN0T5C1</accession>
<dbReference type="EMBL" id="CP010525">
    <property type="protein sequence ID" value="AJO22683.1"/>
    <property type="molecule type" value="Genomic_DNA"/>
</dbReference>
<evidence type="ECO:0000313" key="2">
    <source>
        <dbReference type="Proteomes" id="UP000032024"/>
    </source>
</evidence>
<organism evidence="1 2">
    <name type="scientific">Heyndrickxia coagulans</name>
    <name type="common">Weizmannia coagulans</name>
    <dbReference type="NCBI Taxonomy" id="1398"/>
    <lineage>
        <taxon>Bacteria</taxon>
        <taxon>Bacillati</taxon>
        <taxon>Bacillota</taxon>
        <taxon>Bacilli</taxon>
        <taxon>Bacillales</taxon>
        <taxon>Bacillaceae</taxon>
        <taxon>Heyndrickxia</taxon>
    </lineage>
</organism>
<gene>
    <name evidence="1" type="ORF">SB48_HM08orf02981</name>
</gene>
<dbReference type="AlphaFoldDB" id="A0AAN0T5C1"/>
<keyword evidence="2" id="KW-1185">Reference proteome</keyword>
<dbReference type="Proteomes" id="UP000032024">
    <property type="component" value="Chromosome"/>
</dbReference>